<dbReference type="PROSITE" id="PS01287">
    <property type="entry name" value="RTC"/>
    <property type="match status" value="1"/>
</dbReference>
<dbReference type="InterPro" id="IPR023797">
    <property type="entry name" value="RNA3'_phos_cyclase_dom"/>
</dbReference>
<evidence type="ECO:0000256" key="3">
    <source>
        <dbReference type="ARBA" id="ARBA00022517"/>
    </source>
</evidence>
<evidence type="ECO:0000259" key="5">
    <source>
        <dbReference type="Pfam" id="PF01137"/>
    </source>
</evidence>
<dbReference type="Proteomes" id="UP000593567">
    <property type="component" value="Unassembled WGS sequence"/>
</dbReference>
<dbReference type="PIRSF" id="PIRSF005378">
    <property type="entry name" value="RNA3'_term_phos_cycl_euk"/>
    <property type="match status" value="1"/>
</dbReference>
<dbReference type="PANTHER" id="PTHR11096">
    <property type="entry name" value="RNA 3' TERMINAL PHOSPHATE CYCLASE"/>
    <property type="match status" value="1"/>
</dbReference>
<evidence type="ECO:0000313" key="8">
    <source>
        <dbReference type="Proteomes" id="UP000593567"/>
    </source>
</evidence>
<evidence type="ECO:0000313" key="7">
    <source>
        <dbReference type="EMBL" id="KAF6018825.1"/>
    </source>
</evidence>
<dbReference type="InterPro" id="IPR016443">
    <property type="entry name" value="RNA3'_term_phos_cyc_type_2"/>
</dbReference>
<comment type="similarity">
    <text evidence="2">Belongs to the RNA 3'-terminal cyclase family. Type 2 subfamily.</text>
</comment>
<dbReference type="Pfam" id="PF01137">
    <property type="entry name" value="RTC"/>
    <property type="match status" value="1"/>
</dbReference>
<dbReference type="NCBIfam" id="TIGR03400">
    <property type="entry name" value="18S_RNA_Rcl1p"/>
    <property type="match status" value="1"/>
</dbReference>
<dbReference type="GO" id="GO:0005730">
    <property type="term" value="C:nucleolus"/>
    <property type="evidence" value="ECO:0007669"/>
    <property type="project" value="UniProtKB-SubCell"/>
</dbReference>
<sequence>MSFEIHYSFERSHFKKIIQNFIITITMTGSSNSKVFEGSSYFRLRLVLATLSRTTIKIKNIRVKADEPGLREFEASFLRLLDKLTNGSVIEINATGTSLYYQPGILHGGEIEHDCSVQRGIGYYLEMLVCLAPFCKKSIRATLRGVTSESNDPSVDAIKFSTFPVLKRFLGDDDRINLVINKRGLAPEGGGQVTFGCPIKPKLIPVQYQDPGKVKRIRGVAWACRTSPVMANRMVDAARGVLNQFLTDVYIYTDHAGPARTGKSPGFGITLWAETINGSVYLAETCSNPKSSNDKDFKPSIPEDLGTEAAQLLLEEICRGGCVDSTNQSLAALLMVLGQTDVSKLEIGPLTPYTIEFLRSIREFFQVMFKLEPKTNDEELQLGDDKILLTCVGVGFTNLSKTIL</sequence>
<dbReference type="InterPro" id="IPR013792">
    <property type="entry name" value="RNA3'P_cycl/enolpyr_Trfase_a/b"/>
</dbReference>
<dbReference type="OrthoDB" id="1911237at2759"/>
<gene>
    <name evidence="7" type="ORF">EB796_022874</name>
</gene>
<dbReference type="GO" id="GO:0004521">
    <property type="term" value="F:RNA endonuclease activity"/>
    <property type="evidence" value="ECO:0007669"/>
    <property type="project" value="TreeGrafter"/>
</dbReference>
<dbReference type="InterPro" id="IPR020719">
    <property type="entry name" value="RNA3'_term_phos_cycl-like_CS"/>
</dbReference>
<evidence type="ECO:0000256" key="4">
    <source>
        <dbReference type="ARBA" id="ARBA00023242"/>
    </source>
</evidence>
<dbReference type="EMBL" id="VXIV02003273">
    <property type="protein sequence ID" value="KAF6018825.1"/>
    <property type="molecule type" value="Genomic_DNA"/>
</dbReference>
<name>A0A7J7IYD1_BUGNE</name>
<dbReference type="GO" id="GO:0000479">
    <property type="term" value="P:endonucleolytic cleavage of tricistronic rRNA transcript (SSU-rRNA, 5.8S rRNA, LSU-rRNA)"/>
    <property type="evidence" value="ECO:0007669"/>
    <property type="project" value="TreeGrafter"/>
</dbReference>
<comment type="subcellular location">
    <subcellularLocation>
        <location evidence="1">Nucleus</location>
        <location evidence="1">Nucleolus</location>
    </subcellularLocation>
</comment>
<keyword evidence="3" id="KW-0690">Ribosome biogenesis</keyword>
<reference evidence="7" key="1">
    <citation type="submission" date="2020-06" db="EMBL/GenBank/DDBJ databases">
        <title>Draft genome of Bugula neritina, a colonial animal packing powerful symbionts and potential medicines.</title>
        <authorList>
            <person name="Rayko M."/>
        </authorList>
    </citation>
    <scope>NUCLEOTIDE SEQUENCE [LARGE SCALE GENOMIC DNA]</scope>
    <source>
        <strain evidence="7">Kwan_BN1</strain>
    </source>
</reference>
<protein>
    <submittedName>
        <fullName evidence="7">RCL1</fullName>
    </submittedName>
</protein>
<keyword evidence="8" id="KW-1185">Reference proteome</keyword>
<dbReference type="Pfam" id="PF05189">
    <property type="entry name" value="RTC_insert"/>
    <property type="match status" value="1"/>
</dbReference>
<dbReference type="PANTHER" id="PTHR11096:SF1">
    <property type="entry name" value="RNA 3'-TERMINAL PHOSPHATE CYCLASE-LIKE PROTEIN"/>
    <property type="match status" value="1"/>
</dbReference>
<proteinExistence type="inferred from homology"/>
<dbReference type="FunFam" id="3.30.360.20:FF:000001">
    <property type="entry name" value="RNA terminal phosphate cyclase-like 1"/>
    <property type="match status" value="1"/>
</dbReference>
<dbReference type="InterPro" id="IPR036553">
    <property type="entry name" value="RPTC_insert"/>
</dbReference>
<dbReference type="CDD" id="cd00875">
    <property type="entry name" value="RNA_Cyclase_Class_I"/>
    <property type="match status" value="1"/>
</dbReference>
<dbReference type="Gene3D" id="3.30.360.20">
    <property type="entry name" value="RNA 3'-terminal phosphate cyclase, insert domain"/>
    <property type="match status" value="1"/>
</dbReference>
<evidence type="ECO:0000259" key="6">
    <source>
        <dbReference type="Pfam" id="PF05189"/>
    </source>
</evidence>
<dbReference type="InterPro" id="IPR013791">
    <property type="entry name" value="RNA3'-term_phos_cycl_insert"/>
</dbReference>
<evidence type="ECO:0000256" key="2">
    <source>
        <dbReference type="ARBA" id="ARBA00007089"/>
    </source>
</evidence>
<organism evidence="7 8">
    <name type="scientific">Bugula neritina</name>
    <name type="common">Brown bryozoan</name>
    <name type="synonym">Sertularia neritina</name>
    <dbReference type="NCBI Taxonomy" id="10212"/>
    <lineage>
        <taxon>Eukaryota</taxon>
        <taxon>Metazoa</taxon>
        <taxon>Spiralia</taxon>
        <taxon>Lophotrochozoa</taxon>
        <taxon>Bryozoa</taxon>
        <taxon>Gymnolaemata</taxon>
        <taxon>Cheilostomatida</taxon>
        <taxon>Flustrina</taxon>
        <taxon>Buguloidea</taxon>
        <taxon>Bugulidae</taxon>
        <taxon>Bugula</taxon>
    </lineage>
</organism>
<feature type="domain" description="RNA 3'-terminal phosphate cyclase insert" evidence="6">
    <location>
        <begin position="210"/>
        <end position="317"/>
    </location>
</feature>
<evidence type="ECO:0000256" key="1">
    <source>
        <dbReference type="ARBA" id="ARBA00004604"/>
    </source>
</evidence>
<dbReference type="Gene3D" id="3.65.10.20">
    <property type="entry name" value="RNA 3'-terminal phosphate cyclase domain"/>
    <property type="match status" value="1"/>
</dbReference>
<dbReference type="InterPro" id="IPR000228">
    <property type="entry name" value="RNA3'_term_phos_cyc"/>
</dbReference>
<feature type="domain" description="RNA 3'-terminal phosphate cyclase" evidence="5">
    <location>
        <begin position="36"/>
        <end position="370"/>
    </location>
</feature>
<dbReference type="AlphaFoldDB" id="A0A7J7IYD1"/>
<dbReference type="InterPro" id="IPR037136">
    <property type="entry name" value="RNA3'_phos_cyclase_dom_sf"/>
</dbReference>
<dbReference type="SUPFAM" id="SSF55205">
    <property type="entry name" value="EPT/RTPC-like"/>
    <property type="match status" value="1"/>
</dbReference>
<keyword evidence="4" id="KW-0539">Nucleus</keyword>
<accession>A0A7J7IYD1</accession>
<comment type="caution">
    <text evidence="7">The sequence shown here is derived from an EMBL/GenBank/DDBJ whole genome shotgun (WGS) entry which is preliminary data.</text>
</comment>